<evidence type="ECO:0000313" key="3">
    <source>
        <dbReference type="Proteomes" id="UP000824469"/>
    </source>
</evidence>
<keyword evidence="3" id="KW-1185">Reference proteome</keyword>
<organism evidence="2 3">
    <name type="scientific">Taxus chinensis</name>
    <name type="common">Chinese yew</name>
    <name type="synonym">Taxus wallichiana var. chinensis</name>
    <dbReference type="NCBI Taxonomy" id="29808"/>
    <lineage>
        <taxon>Eukaryota</taxon>
        <taxon>Viridiplantae</taxon>
        <taxon>Streptophyta</taxon>
        <taxon>Embryophyta</taxon>
        <taxon>Tracheophyta</taxon>
        <taxon>Spermatophyta</taxon>
        <taxon>Pinopsida</taxon>
        <taxon>Pinidae</taxon>
        <taxon>Conifers II</taxon>
        <taxon>Cupressales</taxon>
        <taxon>Taxaceae</taxon>
        <taxon>Taxus</taxon>
    </lineage>
</organism>
<feature type="non-terminal residue" evidence="2">
    <location>
        <position position="1"/>
    </location>
</feature>
<dbReference type="Proteomes" id="UP000824469">
    <property type="component" value="Unassembled WGS sequence"/>
</dbReference>
<name>A0AA38BU93_TAXCH</name>
<sequence length="64" mass="6914">DVNATLRGGSVGGHAAKHDRVPSIEGHVSPRPNEDHGRDESHAESPKDESPQRDKGDRVSGHRE</sequence>
<dbReference type="AlphaFoldDB" id="A0AA38BU93"/>
<protein>
    <submittedName>
        <fullName evidence="2">Uncharacterized protein</fullName>
    </submittedName>
</protein>
<evidence type="ECO:0000313" key="2">
    <source>
        <dbReference type="EMBL" id="KAH9289581.1"/>
    </source>
</evidence>
<feature type="non-terminal residue" evidence="2">
    <location>
        <position position="64"/>
    </location>
</feature>
<gene>
    <name evidence="2" type="ORF">KI387_033698</name>
</gene>
<feature type="compositionally biased region" description="Basic and acidic residues" evidence="1">
    <location>
        <begin position="32"/>
        <end position="64"/>
    </location>
</feature>
<comment type="caution">
    <text evidence="2">The sequence shown here is derived from an EMBL/GenBank/DDBJ whole genome shotgun (WGS) entry which is preliminary data.</text>
</comment>
<proteinExistence type="predicted"/>
<feature type="region of interest" description="Disordered" evidence="1">
    <location>
        <begin position="1"/>
        <end position="64"/>
    </location>
</feature>
<reference evidence="2 3" key="1">
    <citation type="journal article" date="2021" name="Nat. Plants">
        <title>The Taxus genome provides insights into paclitaxel biosynthesis.</title>
        <authorList>
            <person name="Xiong X."/>
            <person name="Gou J."/>
            <person name="Liao Q."/>
            <person name="Li Y."/>
            <person name="Zhou Q."/>
            <person name="Bi G."/>
            <person name="Li C."/>
            <person name="Du R."/>
            <person name="Wang X."/>
            <person name="Sun T."/>
            <person name="Guo L."/>
            <person name="Liang H."/>
            <person name="Lu P."/>
            <person name="Wu Y."/>
            <person name="Zhang Z."/>
            <person name="Ro D.K."/>
            <person name="Shang Y."/>
            <person name="Huang S."/>
            <person name="Yan J."/>
        </authorList>
    </citation>
    <scope>NUCLEOTIDE SEQUENCE [LARGE SCALE GENOMIC DNA]</scope>
    <source>
        <strain evidence="2">Ta-2019</strain>
    </source>
</reference>
<evidence type="ECO:0000256" key="1">
    <source>
        <dbReference type="SAM" id="MobiDB-lite"/>
    </source>
</evidence>
<dbReference type="EMBL" id="JAHRHJ020003813">
    <property type="protein sequence ID" value="KAH9289581.1"/>
    <property type="molecule type" value="Genomic_DNA"/>
</dbReference>
<accession>A0AA38BU93</accession>